<name>A0ABR2RUT7_9ROSI</name>
<organism evidence="1 2">
    <name type="scientific">Hibiscus sabdariffa</name>
    <name type="common">roselle</name>
    <dbReference type="NCBI Taxonomy" id="183260"/>
    <lineage>
        <taxon>Eukaryota</taxon>
        <taxon>Viridiplantae</taxon>
        <taxon>Streptophyta</taxon>
        <taxon>Embryophyta</taxon>
        <taxon>Tracheophyta</taxon>
        <taxon>Spermatophyta</taxon>
        <taxon>Magnoliopsida</taxon>
        <taxon>eudicotyledons</taxon>
        <taxon>Gunneridae</taxon>
        <taxon>Pentapetalae</taxon>
        <taxon>rosids</taxon>
        <taxon>malvids</taxon>
        <taxon>Malvales</taxon>
        <taxon>Malvaceae</taxon>
        <taxon>Malvoideae</taxon>
        <taxon>Hibiscus</taxon>
    </lineage>
</organism>
<gene>
    <name evidence="1" type="ORF">V6N11_079000</name>
</gene>
<keyword evidence="2" id="KW-1185">Reference proteome</keyword>
<proteinExistence type="predicted"/>
<dbReference type="Proteomes" id="UP001396334">
    <property type="component" value="Unassembled WGS sequence"/>
</dbReference>
<evidence type="ECO:0000313" key="2">
    <source>
        <dbReference type="Proteomes" id="UP001396334"/>
    </source>
</evidence>
<dbReference type="EMBL" id="JBBPBN010000020">
    <property type="protein sequence ID" value="KAK9016504.1"/>
    <property type="molecule type" value="Genomic_DNA"/>
</dbReference>
<accession>A0ABR2RUT7</accession>
<evidence type="ECO:0000313" key="1">
    <source>
        <dbReference type="EMBL" id="KAK9016504.1"/>
    </source>
</evidence>
<reference evidence="1 2" key="1">
    <citation type="journal article" date="2024" name="G3 (Bethesda)">
        <title>Genome assembly of Hibiscus sabdariffa L. provides insights into metabolisms of medicinal natural products.</title>
        <authorList>
            <person name="Kim T."/>
        </authorList>
    </citation>
    <scope>NUCLEOTIDE SEQUENCE [LARGE SCALE GENOMIC DNA]</scope>
    <source>
        <strain evidence="1">TK-2024</strain>
        <tissue evidence="1">Old leaves</tissue>
    </source>
</reference>
<protein>
    <submittedName>
        <fullName evidence="1">Uncharacterized protein</fullName>
    </submittedName>
</protein>
<comment type="caution">
    <text evidence="1">The sequence shown here is derived from an EMBL/GenBank/DDBJ whole genome shotgun (WGS) entry which is preliminary data.</text>
</comment>
<sequence length="81" mass="8702">MRATVRFVKVARGTNGSDAFIRSLKVQAFGPSEPLDKPDITTGGHFQRTDWMGFRSTSGATHGKLGGCNSGHVVRARKLNG</sequence>